<dbReference type="Proteomes" id="UP000472265">
    <property type="component" value="Chromosome 19"/>
</dbReference>
<comment type="function">
    <text evidence="1">Extremely potent competitive inhibitor of cAMP-dependent protein kinase activity, this protein interacts with the catalytic subunit of the enzyme after the cAMP-induced dissociation of its regulatory chains.</text>
</comment>
<evidence type="ECO:0008006" key="6">
    <source>
        <dbReference type="Google" id="ProtNLM"/>
    </source>
</evidence>
<evidence type="ECO:0000313" key="4">
    <source>
        <dbReference type="Ensembl" id="ENSSAUP00010029225.1"/>
    </source>
</evidence>
<dbReference type="GeneTree" id="ENSGT00940000176931"/>
<evidence type="ECO:0000313" key="5">
    <source>
        <dbReference type="Proteomes" id="UP000472265"/>
    </source>
</evidence>
<evidence type="ECO:0000256" key="3">
    <source>
        <dbReference type="ARBA" id="ARBA00023013"/>
    </source>
</evidence>
<comment type="similarity">
    <text evidence="2">Belongs to the PKI family.</text>
</comment>
<dbReference type="InParanoid" id="A0A671VRY9"/>
<reference evidence="4" key="3">
    <citation type="submission" date="2025-09" db="UniProtKB">
        <authorList>
            <consortium name="Ensembl"/>
        </authorList>
    </citation>
    <scope>IDENTIFICATION</scope>
</reference>
<name>A0A671VRY9_SPAAU</name>
<accession>A0A671VRY9</accession>
<dbReference type="OMA" id="HYKNHFS"/>
<dbReference type="Pfam" id="PF02827">
    <property type="entry name" value="PKI"/>
    <property type="match status" value="1"/>
</dbReference>
<dbReference type="GO" id="GO:0004862">
    <property type="term" value="F:cAMP-dependent protein kinase inhibitor activity"/>
    <property type="evidence" value="ECO:0007669"/>
    <property type="project" value="InterPro"/>
</dbReference>
<evidence type="ECO:0000256" key="1">
    <source>
        <dbReference type="ARBA" id="ARBA00002844"/>
    </source>
</evidence>
<dbReference type="Ensembl" id="ENSSAUT00010030822.1">
    <property type="protein sequence ID" value="ENSSAUP00010029225.1"/>
    <property type="gene ID" value="ENSSAUG00010012568.1"/>
</dbReference>
<dbReference type="InterPro" id="IPR004171">
    <property type="entry name" value="cAMP_dep_PKI"/>
</dbReference>
<organism evidence="4 5">
    <name type="scientific">Sparus aurata</name>
    <name type="common">Gilthead sea bream</name>
    <dbReference type="NCBI Taxonomy" id="8175"/>
    <lineage>
        <taxon>Eukaryota</taxon>
        <taxon>Metazoa</taxon>
        <taxon>Chordata</taxon>
        <taxon>Craniata</taxon>
        <taxon>Vertebrata</taxon>
        <taxon>Euteleostomi</taxon>
        <taxon>Actinopterygii</taxon>
        <taxon>Neopterygii</taxon>
        <taxon>Teleostei</taxon>
        <taxon>Neoteleostei</taxon>
        <taxon>Acanthomorphata</taxon>
        <taxon>Eupercaria</taxon>
        <taxon>Spariformes</taxon>
        <taxon>Sparidae</taxon>
        <taxon>Sparus</taxon>
    </lineage>
</organism>
<protein>
    <recommendedName>
        <fullName evidence="6">cAMP-dependent protein kinase inhibitor alpha</fullName>
    </recommendedName>
</protein>
<sequence>MTDVEATYEDFIASRRSGRRNAIHDIQAAAGGQGPADLSQSLAQLNINKSGEGPQGNSSTYFHSEGKEAAQGFWGKLKCIH</sequence>
<keyword evidence="5" id="KW-1185">Reference proteome</keyword>
<keyword evidence="3" id="KW-0649">Protein kinase inhibitor</keyword>
<dbReference type="AlphaFoldDB" id="A0A671VRY9"/>
<evidence type="ECO:0000256" key="2">
    <source>
        <dbReference type="ARBA" id="ARBA00006393"/>
    </source>
</evidence>
<reference evidence="4" key="2">
    <citation type="submission" date="2025-08" db="UniProtKB">
        <authorList>
            <consortium name="Ensembl"/>
        </authorList>
    </citation>
    <scope>IDENTIFICATION</scope>
</reference>
<reference evidence="4" key="1">
    <citation type="submission" date="2021-04" db="EMBL/GenBank/DDBJ databases">
        <authorList>
            <consortium name="Wellcome Sanger Institute Data Sharing"/>
        </authorList>
    </citation>
    <scope>NUCLEOTIDE SEQUENCE [LARGE SCALE GENOMIC DNA]</scope>
</reference>
<proteinExistence type="inferred from homology"/>
<dbReference type="PANTHER" id="PTHR15416">
    <property type="entry name" value="CAMP-DEPENDENT PROTEIN KINASE INHIBITOR/PKI"/>
    <property type="match status" value="1"/>
</dbReference>